<dbReference type="EMBL" id="FNAC01000010">
    <property type="protein sequence ID" value="SDC94758.1"/>
    <property type="molecule type" value="Genomic_DNA"/>
</dbReference>
<dbReference type="Pfam" id="PF00050">
    <property type="entry name" value="Kazal_1"/>
    <property type="match status" value="1"/>
</dbReference>
<sequence>MISLVFVSLLFFQCQEEQKPHDCIDQSKINDYGACYDIFAPVCGCDGNTYSNDCYAQNAGVLSFTQGACSEKN</sequence>
<gene>
    <name evidence="2" type="ORF">SAMN04488104_101033</name>
</gene>
<name>A0A1G6QQZ9_9BACT</name>
<protein>
    <submittedName>
        <fullName evidence="2">Kazal-type serine protease inhibitor domain-containing protein</fullName>
    </submittedName>
</protein>
<keyword evidence="3" id="KW-1185">Reference proteome</keyword>
<organism evidence="2 3">
    <name type="scientific">Algoriphagus faecimaris</name>
    <dbReference type="NCBI Taxonomy" id="686796"/>
    <lineage>
        <taxon>Bacteria</taxon>
        <taxon>Pseudomonadati</taxon>
        <taxon>Bacteroidota</taxon>
        <taxon>Cytophagia</taxon>
        <taxon>Cytophagales</taxon>
        <taxon>Cyclobacteriaceae</taxon>
        <taxon>Algoriphagus</taxon>
    </lineage>
</organism>
<proteinExistence type="predicted"/>
<dbReference type="SUPFAM" id="SSF100895">
    <property type="entry name" value="Kazal-type serine protease inhibitors"/>
    <property type="match status" value="1"/>
</dbReference>
<evidence type="ECO:0000313" key="2">
    <source>
        <dbReference type="EMBL" id="SDC94758.1"/>
    </source>
</evidence>
<dbReference type="Proteomes" id="UP000199060">
    <property type="component" value="Unassembled WGS sequence"/>
</dbReference>
<dbReference type="Gene3D" id="3.30.60.30">
    <property type="match status" value="1"/>
</dbReference>
<dbReference type="AlphaFoldDB" id="A0A1G6QQZ9"/>
<reference evidence="3" key="1">
    <citation type="submission" date="2016-10" db="EMBL/GenBank/DDBJ databases">
        <authorList>
            <person name="Varghese N."/>
            <person name="Submissions S."/>
        </authorList>
    </citation>
    <scope>NUCLEOTIDE SEQUENCE [LARGE SCALE GENOMIC DNA]</scope>
    <source>
        <strain evidence="3">DSM 23095</strain>
    </source>
</reference>
<dbReference type="PROSITE" id="PS51465">
    <property type="entry name" value="KAZAL_2"/>
    <property type="match status" value="1"/>
</dbReference>
<evidence type="ECO:0000313" key="3">
    <source>
        <dbReference type="Proteomes" id="UP000199060"/>
    </source>
</evidence>
<evidence type="ECO:0000259" key="1">
    <source>
        <dbReference type="PROSITE" id="PS51465"/>
    </source>
</evidence>
<accession>A0A1G6QQZ9</accession>
<dbReference type="InterPro" id="IPR036058">
    <property type="entry name" value="Kazal_dom_sf"/>
</dbReference>
<dbReference type="STRING" id="686796.SAMN04488104_101033"/>
<feature type="domain" description="Kazal-like" evidence="1">
    <location>
        <begin position="24"/>
        <end position="71"/>
    </location>
</feature>
<dbReference type="InterPro" id="IPR002350">
    <property type="entry name" value="Kazal_dom"/>
</dbReference>